<dbReference type="Proteomes" id="UP000317940">
    <property type="component" value="Unassembled WGS sequence"/>
</dbReference>
<dbReference type="InterPro" id="IPR027417">
    <property type="entry name" value="P-loop_NTPase"/>
</dbReference>
<evidence type="ECO:0008006" key="3">
    <source>
        <dbReference type="Google" id="ProtNLM"/>
    </source>
</evidence>
<organism evidence="1 2">
    <name type="scientific">Kitasatospora viridis</name>
    <dbReference type="NCBI Taxonomy" id="281105"/>
    <lineage>
        <taxon>Bacteria</taxon>
        <taxon>Bacillati</taxon>
        <taxon>Actinomycetota</taxon>
        <taxon>Actinomycetes</taxon>
        <taxon>Kitasatosporales</taxon>
        <taxon>Streptomycetaceae</taxon>
        <taxon>Kitasatospora</taxon>
    </lineage>
</organism>
<proteinExistence type="predicted"/>
<sequence>MSALPLIAVGSVKGAPGVSTTALALATAWPGDRAAVVLEADPSGGDTALRFDLPDSPSLVTLAASARRAGLSGRLLLEHAHQLPRLATVVPGPAAPEQATAALGVLEELWGEAELDDVVAIADIGRTGLSPGPVTPLLAAADVLLLVTRGAIEDLAHAEAAVPRLRSLTRRIVVVVVGGCAWSAAEVGQVLGADHCAPLPVDDETAGILRGAPRRRRILARRGRPLPDAARRLAEDISGLIPEQTNPTDKTALAAALGGERT</sequence>
<keyword evidence="2" id="KW-1185">Reference proteome</keyword>
<evidence type="ECO:0000313" key="2">
    <source>
        <dbReference type="Proteomes" id="UP000317940"/>
    </source>
</evidence>
<reference evidence="1 2" key="1">
    <citation type="submission" date="2019-06" db="EMBL/GenBank/DDBJ databases">
        <title>Sequencing the genomes of 1000 actinobacteria strains.</title>
        <authorList>
            <person name="Klenk H.-P."/>
        </authorList>
    </citation>
    <scope>NUCLEOTIDE SEQUENCE [LARGE SCALE GENOMIC DNA]</scope>
    <source>
        <strain evidence="1 2">DSM 44826</strain>
    </source>
</reference>
<evidence type="ECO:0000313" key="1">
    <source>
        <dbReference type="EMBL" id="TWF91286.1"/>
    </source>
</evidence>
<dbReference type="SUPFAM" id="SSF52540">
    <property type="entry name" value="P-loop containing nucleoside triphosphate hydrolases"/>
    <property type="match status" value="1"/>
</dbReference>
<dbReference type="Gene3D" id="3.40.50.300">
    <property type="entry name" value="P-loop containing nucleotide triphosphate hydrolases"/>
    <property type="match status" value="1"/>
</dbReference>
<dbReference type="EMBL" id="VIWT01000002">
    <property type="protein sequence ID" value="TWF91286.1"/>
    <property type="molecule type" value="Genomic_DNA"/>
</dbReference>
<dbReference type="AlphaFoldDB" id="A0A561TVZ7"/>
<accession>A0A561TVZ7</accession>
<gene>
    <name evidence="1" type="ORF">FHX73_12398</name>
</gene>
<comment type="caution">
    <text evidence="1">The sequence shown here is derived from an EMBL/GenBank/DDBJ whole genome shotgun (WGS) entry which is preliminary data.</text>
</comment>
<protein>
    <recommendedName>
        <fullName evidence="3">MinD-like ATPase involved in chromosome partitioning or flagellar assembly</fullName>
    </recommendedName>
</protein>
<name>A0A561TVZ7_9ACTN</name>